<dbReference type="GO" id="GO:0032259">
    <property type="term" value="P:methylation"/>
    <property type="evidence" value="ECO:0007669"/>
    <property type="project" value="UniProtKB-KW"/>
</dbReference>
<keyword evidence="2" id="KW-0489">Methyltransferase</keyword>
<dbReference type="AlphaFoldDB" id="A0A1H5R139"/>
<dbReference type="PANTHER" id="PTHR43591">
    <property type="entry name" value="METHYLTRANSFERASE"/>
    <property type="match status" value="1"/>
</dbReference>
<keyword evidence="2" id="KW-0808">Transferase</keyword>
<gene>
    <name evidence="2" type="ORF">SAMN05421837_10676</name>
</gene>
<dbReference type="SUPFAM" id="SSF53335">
    <property type="entry name" value="S-adenosyl-L-methionine-dependent methyltransferases"/>
    <property type="match status" value="1"/>
</dbReference>
<dbReference type="GO" id="GO:0008757">
    <property type="term" value="F:S-adenosylmethionine-dependent methyltransferase activity"/>
    <property type="evidence" value="ECO:0007669"/>
    <property type="project" value="InterPro"/>
</dbReference>
<dbReference type="Pfam" id="PF08241">
    <property type="entry name" value="Methyltransf_11"/>
    <property type="match status" value="1"/>
</dbReference>
<name>A0A1H5R139_9PSEU</name>
<dbReference type="InterPro" id="IPR029063">
    <property type="entry name" value="SAM-dependent_MTases_sf"/>
</dbReference>
<dbReference type="Proteomes" id="UP000198878">
    <property type="component" value="Unassembled WGS sequence"/>
</dbReference>
<dbReference type="EMBL" id="FNUJ01000006">
    <property type="protein sequence ID" value="SEF32100.1"/>
    <property type="molecule type" value="Genomic_DNA"/>
</dbReference>
<dbReference type="OrthoDB" id="3636702at2"/>
<dbReference type="CDD" id="cd02440">
    <property type="entry name" value="AdoMet_MTases"/>
    <property type="match status" value="1"/>
</dbReference>
<proteinExistence type="predicted"/>
<dbReference type="PANTHER" id="PTHR43591:SF24">
    <property type="entry name" value="2-METHOXY-6-POLYPRENYL-1,4-BENZOQUINOL METHYLASE, MITOCHONDRIAL"/>
    <property type="match status" value="1"/>
</dbReference>
<sequence length="252" mass="26315">MAGMSSELLARLDLVDGLPGAGELREATYELLRCGPGDRVLDVGCGGGRAVAELCARGVRAVGADLDPRMLAAARTRGSAAPAEFVEADVLRLPFADGEFRGYRADKVLHELADPAAAVAEARRVLAPGGRIVLCGQDWDTIVLDSDSPALTRAIVHARADTIAGPRAARQYRTLLVDAGFTEVAVEVRTVVDTDGGFRPLLDGLAAAAREAGVATDAQLEAWLGEQSARAGAGRFFLAVPIFVASATVRPQ</sequence>
<evidence type="ECO:0000313" key="3">
    <source>
        <dbReference type="Proteomes" id="UP000198878"/>
    </source>
</evidence>
<organism evidence="2 3">
    <name type="scientific">Amycolatopsis pretoriensis</name>
    <dbReference type="NCBI Taxonomy" id="218821"/>
    <lineage>
        <taxon>Bacteria</taxon>
        <taxon>Bacillati</taxon>
        <taxon>Actinomycetota</taxon>
        <taxon>Actinomycetes</taxon>
        <taxon>Pseudonocardiales</taxon>
        <taxon>Pseudonocardiaceae</taxon>
        <taxon>Amycolatopsis</taxon>
    </lineage>
</organism>
<feature type="domain" description="Methyltransferase type 11" evidence="1">
    <location>
        <begin position="41"/>
        <end position="134"/>
    </location>
</feature>
<dbReference type="Gene3D" id="3.40.50.150">
    <property type="entry name" value="Vaccinia Virus protein VP39"/>
    <property type="match status" value="1"/>
</dbReference>
<accession>A0A1H5R139</accession>
<evidence type="ECO:0000259" key="1">
    <source>
        <dbReference type="Pfam" id="PF08241"/>
    </source>
</evidence>
<dbReference type="InterPro" id="IPR013216">
    <property type="entry name" value="Methyltransf_11"/>
</dbReference>
<evidence type="ECO:0000313" key="2">
    <source>
        <dbReference type="EMBL" id="SEF32100.1"/>
    </source>
</evidence>
<reference evidence="3" key="1">
    <citation type="submission" date="2016-10" db="EMBL/GenBank/DDBJ databases">
        <authorList>
            <person name="Varghese N."/>
            <person name="Submissions S."/>
        </authorList>
    </citation>
    <scope>NUCLEOTIDE SEQUENCE [LARGE SCALE GENOMIC DNA]</scope>
    <source>
        <strain evidence="3">DSM 44654</strain>
    </source>
</reference>
<protein>
    <submittedName>
        <fullName evidence="2">Methyltransferase domain-containing protein</fullName>
    </submittedName>
</protein>
<keyword evidence="3" id="KW-1185">Reference proteome</keyword>
<dbReference type="STRING" id="218821.SAMN05421837_10676"/>